<reference evidence="1 2" key="1">
    <citation type="journal article" date="2013" name="Antonie Van Leeuwenhoek">
        <title>Dongia rigui sp. nov., isolated from freshwater of a large wetland in Korea.</title>
        <authorList>
            <person name="Baik K.S."/>
            <person name="Hwang Y.M."/>
            <person name="Choi J.S."/>
            <person name="Kwon J."/>
            <person name="Seong C.N."/>
        </authorList>
    </citation>
    <scope>NUCLEOTIDE SEQUENCE [LARGE SCALE GENOMIC DNA]</scope>
    <source>
        <strain evidence="1 2">04SU4-P</strain>
    </source>
</reference>
<keyword evidence="2" id="KW-1185">Reference proteome</keyword>
<protein>
    <submittedName>
        <fullName evidence="1">Uncharacterized protein</fullName>
    </submittedName>
</protein>
<evidence type="ECO:0000313" key="2">
    <source>
        <dbReference type="Proteomes" id="UP001271769"/>
    </source>
</evidence>
<dbReference type="EMBL" id="JAXCLX010000004">
    <property type="protein sequence ID" value="MDY0874211.1"/>
    <property type="molecule type" value="Genomic_DNA"/>
</dbReference>
<gene>
    <name evidence="1" type="ORF">SMD31_19885</name>
</gene>
<sequence length="60" mass="6504">MARAVPTFVSSRRFLALVFVALASGMLVLENWPADAHVSRTGDDVAVVDADLPDLPVMYE</sequence>
<name>A0ABU5E3R5_9PROT</name>
<organism evidence="1 2">
    <name type="scientific">Dongia rigui</name>
    <dbReference type="NCBI Taxonomy" id="940149"/>
    <lineage>
        <taxon>Bacteria</taxon>
        <taxon>Pseudomonadati</taxon>
        <taxon>Pseudomonadota</taxon>
        <taxon>Alphaproteobacteria</taxon>
        <taxon>Rhodospirillales</taxon>
        <taxon>Dongiaceae</taxon>
        <taxon>Dongia</taxon>
    </lineage>
</organism>
<evidence type="ECO:0000313" key="1">
    <source>
        <dbReference type="EMBL" id="MDY0874211.1"/>
    </source>
</evidence>
<proteinExistence type="predicted"/>
<accession>A0ABU5E3R5</accession>
<comment type="caution">
    <text evidence="1">The sequence shown here is derived from an EMBL/GenBank/DDBJ whole genome shotgun (WGS) entry which is preliminary data.</text>
</comment>
<dbReference type="Proteomes" id="UP001271769">
    <property type="component" value="Unassembled WGS sequence"/>
</dbReference>
<dbReference type="RefSeq" id="WP_320502682.1">
    <property type="nucleotide sequence ID" value="NZ_JAXCLX010000004.1"/>
</dbReference>